<evidence type="ECO:0000313" key="2">
    <source>
        <dbReference type="Proteomes" id="UP001305421"/>
    </source>
</evidence>
<dbReference type="Proteomes" id="UP001305421">
    <property type="component" value="Chromosome"/>
</dbReference>
<name>A0ABY9YC72_9GAMM</name>
<reference evidence="1 2" key="1">
    <citation type="submission" date="2022-12" db="EMBL/GenBank/DDBJ databases">
        <title>Two new species, Stenotrophomonas aracearum and Stenotrophomonas oahuensis, isolated from Anthurium (Araceae family) in Hawaii.</title>
        <authorList>
            <person name="Chunag S.C."/>
            <person name="Dobhal S."/>
            <person name="Alvarez A."/>
            <person name="Arif M."/>
        </authorList>
    </citation>
    <scope>NUCLEOTIDE SEQUENCE [LARGE SCALE GENOMIC DNA]</scope>
    <source>
        <strain evidence="1 2">A5588</strain>
    </source>
</reference>
<sequence length="240" mass="26728">MISQNLVISRSRDPEYTERPAFERSRLEYEAAADAARGAIFAMTSMRQRMLDLNQRKAAACADAETARIRWSRLLRESGGVLTTDLEDLRASERSSLSLADEYQAMCEELETSLISSEVSAADLAATALSKRRVALSAAAEDAFVDLQMAIGPSFEHAYRLFQREQAESMPPGERHSDKEALMAFVSRFSALILQNSSPTAQQTYESIGISELKVEDIPHELLHSPVRRSMLRELSKNPA</sequence>
<accession>A0ABY9YC72</accession>
<keyword evidence="2" id="KW-1185">Reference proteome</keyword>
<protein>
    <submittedName>
        <fullName evidence="1">Uncharacterized protein</fullName>
    </submittedName>
</protein>
<evidence type="ECO:0000313" key="1">
    <source>
        <dbReference type="EMBL" id="WNH48303.1"/>
    </source>
</evidence>
<dbReference type="RefSeq" id="WP_311182916.1">
    <property type="nucleotide sequence ID" value="NZ_CP115543.1"/>
</dbReference>
<proteinExistence type="predicted"/>
<organism evidence="1 2">
    <name type="scientific">Stenotrophomonas aracearum</name>
    <dbReference type="NCBI Taxonomy" id="3003272"/>
    <lineage>
        <taxon>Bacteria</taxon>
        <taxon>Pseudomonadati</taxon>
        <taxon>Pseudomonadota</taxon>
        <taxon>Gammaproteobacteria</taxon>
        <taxon>Lysobacterales</taxon>
        <taxon>Lysobacteraceae</taxon>
        <taxon>Stenotrophomonas</taxon>
    </lineage>
</organism>
<gene>
    <name evidence="1" type="ORF">PDM28_16795</name>
</gene>
<dbReference type="EMBL" id="CP115543">
    <property type="protein sequence ID" value="WNH48303.1"/>
    <property type="molecule type" value="Genomic_DNA"/>
</dbReference>